<dbReference type="SUPFAM" id="SSF53448">
    <property type="entry name" value="Nucleotide-diphospho-sugar transferases"/>
    <property type="match status" value="1"/>
</dbReference>
<organism evidence="1 2">
    <name type="scientific">Candidatus Niyogibacteria bacterium CG10_big_fil_rev_8_21_14_0_10_46_36</name>
    <dbReference type="NCBI Taxonomy" id="1974726"/>
    <lineage>
        <taxon>Bacteria</taxon>
        <taxon>Candidatus Niyogiibacteriota</taxon>
    </lineage>
</organism>
<reference evidence="2" key="1">
    <citation type="submission" date="2017-09" db="EMBL/GenBank/DDBJ databases">
        <title>Depth-based differentiation of microbial function through sediment-hosted aquifers and enrichment of novel symbionts in the deep terrestrial subsurface.</title>
        <authorList>
            <person name="Probst A.J."/>
            <person name="Ladd B."/>
            <person name="Jarett J.K."/>
            <person name="Geller-Mcgrath D.E."/>
            <person name="Sieber C.M.K."/>
            <person name="Emerson J.B."/>
            <person name="Anantharaman K."/>
            <person name="Thomas B.C."/>
            <person name="Malmstrom R."/>
            <person name="Stieglmeier M."/>
            <person name="Klingl A."/>
            <person name="Woyke T."/>
            <person name="Ryan C.M."/>
            <person name="Banfield J.F."/>
        </authorList>
    </citation>
    <scope>NUCLEOTIDE SEQUENCE [LARGE SCALE GENOMIC DNA]</scope>
</reference>
<dbReference type="EMBL" id="PFCO01000009">
    <property type="protein sequence ID" value="PIR69293.1"/>
    <property type="molecule type" value="Genomic_DNA"/>
</dbReference>
<name>A0A2H0TCL9_9BACT</name>
<sequence>MSTTSEQQNKKLTLTVSIPTCYGGWSLIETARSIRASEGVGDFRFIIVADRTPLTDEIKTELRKLNVELYWNEDTGSQIKKIKQMVDMAESDIFVSTQDDITFLPDTLYHIARAFEADPQLTMIGARVLPLPPETFFESIMASMVRAVDYIGMSWNKKQNYLMASGRCLAYRTSHIQKFRMPENIVNSDIFMYLENRRLGGTFARPDDAKVLIRCPQSIKDQIGPSSRYQYSSTEMQKWFGVDIQSVYKIPFGAFVYGAFREYMRSPIRMTAYALVFVYTRIFRKKSKKVLTSMWSVDTSTKNIR</sequence>
<protein>
    <submittedName>
        <fullName evidence="1">Uncharacterized protein</fullName>
    </submittedName>
</protein>
<gene>
    <name evidence="1" type="ORF">COU47_04345</name>
</gene>
<accession>A0A2H0TCL9</accession>
<proteinExistence type="predicted"/>
<dbReference type="AlphaFoldDB" id="A0A2H0TCL9"/>
<dbReference type="Proteomes" id="UP000231503">
    <property type="component" value="Unassembled WGS sequence"/>
</dbReference>
<evidence type="ECO:0000313" key="2">
    <source>
        <dbReference type="Proteomes" id="UP000231503"/>
    </source>
</evidence>
<dbReference type="Gene3D" id="3.90.550.10">
    <property type="entry name" value="Spore Coat Polysaccharide Biosynthesis Protein SpsA, Chain A"/>
    <property type="match status" value="1"/>
</dbReference>
<comment type="caution">
    <text evidence="1">The sequence shown here is derived from an EMBL/GenBank/DDBJ whole genome shotgun (WGS) entry which is preliminary data.</text>
</comment>
<evidence type="ECO:0000313" key="1">
    <source>
        <dbReference type="EMBL" id="PIR69293.1"/>
    </source>
</evidence>
<dbReference type="InterPro" id="IPR029044">
    <property type="entry name" value="Nucleotide-diphossugar_trans"/>
</dbReference>